<dbReference type="InterPro" id="IPR037252">
    <property type="entry name" value="Mib_Herc2_sf"/>
</dbReference>
<sequence length="457" mass="51840">MEKQLFGRLFWENKAIGETFENKKRKHEHGSGFCTVFILDTSETMAGEGLHQMKKALWDILDEYKTLCLDDNVAVIGFGAETKFLHYYSNRYSSIEKCLDNIDCKGPSPLESGIILSYSCIKHGGGHTSNVHPLVIRARVVVISDGNFMGLSDPKESLETTTESETFDILLALVGSQGELNPFTFIPVGRNPNNRILGALAAAAKGGRLIGWEEARQYARLSLNIRVAGHLLSQFCGETITEEVVRKQYPSSGHGTGTWKDINQVCEILNEKEVYDEDEDDGDFKERYSTMPCVGTRVRRGRDWHYGNQDSNGVGTVIGHTNLVGVILVEWDNGRRYDYRYGRTMIEEAYDLVICDEPRPIPRNKPIAIGCLVRRGLDWQWGDQNGSKDSIGTVYRVRELRGEIYVRWPNGVKGNYRFGHKNKYDLFICDPQDPEVMETYKSQKETMYKDRKGEKSS</sequence>
<dbReference type="Gene3D" id="3.40.50.410">
    <property type="entry name" value="von Willebrand factor, type A domain"/>
    <property type="match status" value="1"/>
</dbReference>
<dbReference type="GO" id="GO:0016567">
    <property type="term" value="P:protein ubiquitination"/>
    <property type="evidence" value="ECO:0007669"/>
    <property type="project" value="InterPro"/>
</dbReference>
<name>A0A8W8I5L6_MAGGI</name>
<dbReference type="SUPFAM" id="SSF53300">
    <property type="entry name" value="vWA-like"/>
    <property type="match status" value="1"/>
</dbReference>
<organism evidence="3 4">
    <name type="scientific">Magallana gigas</name>
    <name type="common">Pacific oyster</name>
    <name type="synonym">Crassostrea gigas</name>
    <dbReference type="NCBI Taxonomy" id="29159"/>
    <lineage>
        <taxon>Eukaryota</taxon>
        <taxon>Metazoa</taxon>
        <taxon>Spiralia</taxon>
        <taxon>Lophotrochozoa</taxon>
        <taxon>Mollusca</taxon>
        <taxon>Bivalvia</taxon>
        <taxon>Autobranchia</taxon>
        <taxon>Pteriomorphia</taxon>
        <taxon>Ostreida</taxon>
        <taxon>Ostreoidea</taxon>
        <taxon>Ostreidae</taxon>
        <taxon>Magallana</taxon>
    </lineage>
</organism>
<dbReference type="GO" id="GO:0046872">
    <property type="term" value="F:metal ion binding"/>
    <property type="evidence" value="ECO:0007669"/>
    <property type="project" value="InterPro"/>
</dbReference>
<dbReference type="InterPro" id="IPR036465">
    <property type="entry name" value="vWFA_dom_sf"/>
</dbReference>
<dbReference type="AlphaFoldDB" id="A0A8W8I5L6"/>
<dbReference type="GO" id="GO:0005737">
    <property type="term" value="C:cytoplasm"/>
    <property type="evidence" value="ECO:0007669"/>
    <property type="project" value="TreeGrafter"/>
</dbReference>
<dbReference type="PROSITE" id="PS51416">
    <property type="entry name" value="MIB_HERC2"/>
    <property type="match status" value="2"/>
</dbReference>
<dbReference type="EnsemblMetazoa" id="G12520.1">
    <property type="protein sequence ID" value="G12520.1:cds"/>
    <property type="gene ID" value="G12520"/>
</dbReference>
<dbReference type="PANTHER" id="PTHR24202">
    <property type="entry name" value="E3 UBIQUITIN-PROTEIN LIGASE MIB2"/>
    <property type="match status" value="1"/>
</dbReference>
<dbReference type="OMA" id="CWIDELD"/>
<evidence type="ECO:0000313" key="4">
    <source>
        <dbReference type="Proteomes" id="UP000005408"/>
    </source>
</evidence>
<evidence type="ECO:0000259" key="1">
    <source>
        <dbReference type="PROSITE" id="PS50234"/>
    </source>
</evidence>
<protein>
    <recommendedName>
        <fullName evidence="5">E3 ubiquitin-protein ligase MIB2</fullName>
    </recommendedName>
</protein>
<dbReference type="InterPro" id="IPR002035">
    <property type="entry name" value="VWF_A"/>
</dbReference>
<feature type="domain" description="VWFA" evidence="1">
    <location>
        <begin position="34"/>
        <end position="244"/>
    </location>
</feature>
<dbReference type="PROSITE" id="PS50234">
    <property type="entry name" value="VWFA"/>
    <property type="match status" value="1"/>
</dbReference>
<evidence type="ECO:0000313" key="3">
    <source>
        <dbReference type="EnsemblMetazoa" id="G12520.3:cds"/>
    </source>
</evidence>
<evidence type="ECO:0008006" key="5">
    <source>
        <dbReference type="Google" id="ProtNLM"/>
    </source>
</evidence>
<reference evidence="3" key="1">
    <citation type="submission" date="2022-08" db="UniProtKB">
        <authorList>
            <consortium name="EnsemblMetazoa"/>
        </authorList>
    </citation>
    <scope>IDENTIFICATION</scope>
    <source>
        <strain evidence="3">05x7-T-G4-1.051#20</strain>
    </source>
</reference>
<proteinExistence type="predicted"/>
<keyword evidence="4" id="KW-1185">Reference proteome</keyword>
<dbReference type="Gene3D" id="2.30.30.40">
    <property type="entry name" value="SH3 Domains"/>
    <property type="match status" value="2"/>
</dbReference>
<evidence type="ECO:0000259" key="2">
    <source>
        <dbReference type="PROSITE" id="PS51416"/>
    </source>
</evidence>
<dbReference type="EnsemblMetazoa" id="G12520.3">
    <property type="protein sequence ID" value="G12520.3:cds"/>
    <property type="gene ID" value="G12520"/>
</dbReference>
<dbReference type="Pfam" id="PF06701">
    <property type="entry name" value="MIB_HERC2"/>
    <property type="match status" value="2"/>
</dbReference>
<accession>A0A8W8I5L6</accession>
<dbReference type="EnsemblMetazoa" id="G12520.5">
    <property type="protein sequence ID" value="G12520.5:cds"/>
    <property type="gene ID" value="G12520"/>
</dbReference>
<dbReference type="Proteomes" id="UP000005408">
    <property type="component" value="Unassembled WGS sequence"/>
</dbReference>
<dbReference type="PANTHER" id="PTHR24202:SF4">
    <property type="entry name" value="E3 UBIQUITIN-PROTEIN LIGASE MIB2-RELATED"/>
    <property type="match status" value="1"/>
</dbReference>
<feature type="domain" description="MIB/HERC2" evidence="2">
    <location>
        <begin position="359"/>
        <end position="432"/>
    </location>
</feature>
<dbReference type="OrthoDB" id="438049at2759"/>
<dbReference type="SUPFAM" id="SSF159034">
    <property type="entry name" value="Mib/herc2 domain-like"/>
    <property type="match status" value="2"/>
</dbReference>
<dbReference type="EnsemblMetazoa" id="G12520.4">
    <property type="protein sequence ID" value="G12520.4:cds"/>
    <property type="gene ID" value="G12520"/>
</dbReference>
<dbReference type="Pfam" id="PF13519">
    <property type="entry name" value="VWA_2"/>
    <property type="match status" value="1"/>
</dbReference>
<dbReference type="GO" id="GO:0004842">
    <property type="term" value="F:ubiquitin-protein transferase activity"/>
    <property type="evidence" value="ECO:0007669"/>
    <property type="project" value="InterPro"/>
</dbReference>
<dbReference type="InterPro" id="IPR010606">
    <property type="entry name" value="Mib_Herc2"/>
</dbReference>
<feature type="domain" description="MIB/HERC2" evidence="2">
    <location>
        <begin position="285"/>
        <end position="358"/>
    </location>
</feature>